<dbReference type="Proteomes" id="UP000265801">
    <property type="component" value="Unassembled WGS sequence"/>
</dbReference>
<dbReference type="SUPFAM" id="SSF52540">
    <property type="entry name" value="P-loop containing nucleoside triphosphate hydrolases"/>
    <property type="match status" value="1"/>
</dbReference>
<sequence length="348" mass="40138">MFKDISIDELLQLDRNKYTFVDVRSPSEFEEMTIPGSINIPVFNDEERAEVGTLYKQVNPEIAKDRGLEIFSDKLPDFIKTFRQIEGEKVVFCWRGGMRSKSAATMLDLMGIKASRLQGGVRTYRQWTLERLENLNLGGRTFILNGGTGSGKTMILHRLKEQGLPVLDLEGMAGHRGSVFGHIGTAPNNQKKFDSLLVEEALPLQDAPFVIYEAESKRIGKVMVPEYLLKKKEQGTHIILKMPMEQRVKHILEEYKLQDHHEEFTSAFNRIKRHIHTPAAKEIEEYVEGRDYKNALPLLLEYYYDPKYKHSANQYPEDQKIFLEVKDIDDAVKAILEILPERSMKAHR</sequence>
<dbReference type="EMBL" id="QXIR01000055">
    <property type="protein sequence ID" value="RIW27417.1"/>
    <property type="molecule type" value="Genomic_DNA"/>
</dbReference>
<reference evidence="3 4" key="1">
    <citation type="submission" date="2018-09" db="EMBL/GenBank/DDBJ databases">
        <title>Bacillus saliacetes sp. nov., isolated from Thai shrimp paste (Ka-pi).</title>
        <authorList>
            <person name="Daroonpunt R."/>
            <person name="Tanasupawat S."/>
            <person name="Yiamsombut S."/>
        </authorList>
    </citation>
    <scope>NUCLEOTIDE SEQUENCE [LARGE SCALE GENOMIC DNA]</scope>
    <source>
        <strain evidence="3 4">SKP7-4</strain>
    </source>
</reference>
<keyword evidence="1" id="KW-0711">Selenium</keyword>
<dbReference type="InterPro" id="IPR027417">
    <property type="entry name" value="P-loop_NTPase"/>
</dbReference>
<accession>A0A3A1QLR1</accession>
<dbReference type="SMART" id="SM00450">
    <property type="entry name" value="RHOD"/>
    <property type="match status" value="1"/>
</dbReference>
<dbReference type="GO" id="GO:0002098">
    <property type="term" value="P:tRNA wobble uridine modification"/>
    <property type="evidence" value="ECO:0007669"/>
    <property type="project" value="InterPro"/>
</dbReference>
<evidence type="ECO:0000259" key="2">
    <source>
        <dbReference type="PROSITE" id="PS50206"/>
    </source>
</evidence>
<name>A0A3A1QLR1_9BACI</name>
<dbReference type="InterPro" id="IPR017582">
    <property type="entry name" value="SelU"/>
</dbReference>
<dbReference type="SUPFAM" id="SSF52821">
    <property type="entry name" value="Rhodanese/Cell cycle control phosphatase"/>
    <property type="match status" value="1"/>
</dbReference>
<dbReference type="NCBIfam" id="NF008752">
    <property type="entry name" value="PRK11784.1-4"/>
    <property type="match status" value="1"/>
</dbReference>
<proteinExistence type="predicted"/>
<evidence type="ECO:0000256" key="1">
    <source>
        <dbReference type="ARBA" id="ARBA00023266"/>
    </source>
</evidence>
<dbReference type="GO" id="GO:0043828">
    <property type="term" value="F:tRNA 2-selenouridine synthase activity"/>
    <property type="evidence" value="ECO:0007669"/>
    <property type="project" value="InterPro"/>
</dbReference>
<organism evidence="3 4">
    <name type="scientific">Bacillus salacetis</name>
    <dbReference type="NCBI Taxonomy" id="2315464"/>
    <lineage>
        <taxon>Bacteria</taxon>
        <taxon>Bacillati</taxon>
        <taxon>Bacillota</taxon>
        <taxon>Bacilli</taxon>
        <taxon>Bacillales</taxon>
        <taxon>Bacillaceae</taxon>
        <taxon>Bacillus</taxon>
    </lineage>
</organism>
<dbReference type="InterPro" id="IPR001763">
    <property type="entry name" value="Rhodanese-like_dom"/>
</dbReference>
<evidence type="ECO:0000313" key="4">
    <source>
        <dbReference type="Proteomes" id="UP000265801"/>
    </source>
</evidence>
<feature type="domain" description="Rhodanese" evidence="2">
    <location>
        <begin position="14"/>
        <end position="133"/>
    </location>
</feature>
<dbReference type="InterPro" id="IPR058840">
    <property type="entry name" value="AAA_SelU"/>
</dbReference>
<dbReference type="Pfam" id="PF26341">
    <property type="entry name" value="AAA_SelU"/>
    <property type="match status" value="1"/>
</dbReference>
<dbReference type="NCBIfam" id="TIGR03167">
    <property type="entry name" value="tRNA_sel_U_synt"/>
    <property type="match status" value="1"/>
</dbReference>
<comment type="caution">
    <text evidence="3">The sequence shown here is derived from an EMBL/GenBank/DDBJ whole genome shotgun (WGS) entry which is preliminary data.</text>
</comment>
<gene>
    <name evidence="3" type="primary">mnmH</name>
    <name evidence="3" type="ORF">D3H55_22970</name>
</gene>
<dbReference type="Pfam" id="PF00581">
    <property type="entry name" value="Rhodanese"/>
    <property type="match status" value="1"/>
</dbReference>
<dbReference type="Gene3D" id="3.40.250.10">
    <property type="entry name" value="Rhodanese-like domain"/>
    <property type="match status" value="1"/>
</dbReference>
<dbReference type="AlphaFoldDB" id="A0A3A1QLR1"/>
<evidence type="ECO:0000313" key="3">
    <source>
        <dbReference type="EMBL" id="RIW27417.1"/>
    </source>
</evidence>
<keyword evidence="4" id="KW-1185">Reference proteome</keyword>
<dbReference type="InterPro" id="IPR036873">
    <property type="entry name" value="Rhodanese-like_dom_sf"/>
</dbReference>
<dbReference type="PROSITE" id="PS50206">
    <property type="entry name" value="RHODANESE_3"/>
    <property type="match status" value="1"/>
</dbReference>
<protein>
    <submittedName>
        <fullName evidence="3">tRNA 2-selenouridine(34) synthase MnmH</fullName>
    </submittedName>
</protein>
<dbReference type="PANTHER" id="PTHR30401">
    <property type="entry name" value="TRNA 2-SELENOURIDINE SYNTHASE"/>
    <property type="match status" value="1"/>
</dbReference>
<dbReference type="NCBIfam" id="NF008750">
    <property type="entry name" value="PRK11784.1-2"/>
    <property type="match status" value="1"/>
</dbReference>
<dbReference type="PANTHER" id="PTHR30401:SF0">
    <property type="entry name" value="TRNA 2-SELENOURIDINE SYNTHASE"/>
    <property type="match status" value="1"/>
</dbReference>
<dbReference type="OrthoDB" id="9808735at2"/>
<dbReference type="RefSeq" id="WP_119549654.1">
    <property type="nucleotide sequence ID" value="NZ_QXIR01000055.1"/>
</dbReference>